<organism evidence="3 4">
    <name type="scientific">Spirosoma flavum</name>
    <dbReference type="NCBI Taxonomy" id="2048557"/>
    <lineage>
        <taxon>Bacteria</taxon>
        <taxon>Pseudomonadati</taxon>
        <taxon>Bacteroidota</taxon>
        <taxon>Cytophagia</taxon>
        <taxon>Cytophagales</taxon>
        <taxon>Cytophagaceae</taxon>
        <taxon>Spirosoma</taxon>
    </lineage>
</organism>
<evidence type="ECO:0000259" key="2">
    <source>
        <dbReference type="Pfam" id="PF09130"/>
    </source>
</evidence>
<sequence length="268" mass="28041">MGGNKLTIAILGLGEAGSHFANDLVGPRLVAFGVNVVGHDPAPKHTLLPSVRLAANNADAVRGADIILSVNLSAVAELVAAEVLPALQPGQIYAEMNTASPDTKRAVAAIVEQAGAMAVDVAIMAPVPPKGILSPFLVSGPGAVLFAEKLRPLGVDITVLSDEMGEAATRKLLRSIVYKGMAAVIGEAVEASRAFGLEDYIREQIRSIIGDNDALIDRFLEGSKTHALRRSHELEAVVSMLTACAVEPVMSRATLTSLENLILQNQLS</sequence>
<reference evidence="4" key="1">
    <citation type="journal article" date="2019" name="Int. J. Syst. Evol. Microbiol.">
        <title>The Global Catalogue of Microorganisms (GCM) 10K type strain sequencing project: providing services to taxonomists for standard genome sequencing and annotation.</title>
        <authorList>
            <consortium name="The Broad Institute Genomics Platform"/>
            <consortium name="The Broad Institute Genome Sequencing Center for Infectious Disease"/>
            <person name="Wu L."/>
            <person name="Ma J."/>
        </authorList>
    </citation>
    <scope>NUCLEOTIDE SEQUENCE [LARGE SCALE GENOMIC DNA]</scope>
    <source>
        <strain evidence="4">KCTC 52490</strain>
    </source>
</reference>
<dbReference type="InterPro" id="IPR008927">
    <property type="entry name" value="6-PGluconate_DH-like_C_sf"/>
</dbReference>
<dbReference type="InterPro" id="IPR015814">
    <property type="entry name" value="Pgluconate_DH_NAD-bd_C"/>
</dbReference>
<feature type="domain" description="Phosphogluconate dehydrogenase NAD-binding putative C-terminal" evidence="2">
    <location>
        <begin position="194"/>
        <end position="258"/>
    </location>
</feature>
<dbReference type="Gene3D" id="3.40.50.720">
    <property type="entry name" value="NAD(P)-binding Rossmann-like Domain"/>
    <property type="match status" value="1"/>
</dbReference>
<evidence type="ECO:0000259" key="1">
    <source>
        <dbReference type="Pfam" id="PF03446"/>
    </source>
</evidence>
<keyword evidence="4" id="KW-1185">Reference proteome</keyword>
<gene>
    <name evidence="3" type="ORF">ACFS25_27390</name>
</gene>
<comment type="caution">
    <text evidence="3">The sequence shown here is derived from an EMBL/GenBank/DDBJ whole genome shotgun (WGS) entry which is preliminary data.</text>
</comment>
<evidence type="ECO:0000313" key="3">
    <source>
        <dbReference type="EMBL" id="MFD2937528.1"/>
    </source>
</evidence>
<dbReference type="Proteomes" id="UP001597512">
    <property type="component" value="Unassembled WGS sequence"/>
</dbReference>
<dbReference type="SUPFAM" id="SSF48179">
    <property type="entry name" value="6-phosphogluconate dehydrogenase C-terminal domain-like"/>
    <property type="match status" value="1"/>
</dbReference>
<dbReference type="InterPro" id="IPR036291">
    <property type="entry name" value="NAD(P)-bd_dom_sf"/>
</dbReference>
<proteinExistence type="predicted"/>
<accession>A0ABW6AT86</accession>
<dbReference type="Pfam" id="PF09130">
    <property type="entry name" value="DUF1932"/>
    <property type="match status" value="1"/>
</dbReference>
<feature type="domain" description="6-phosphogluconate dehydrogenase NADP-binding" evidence="1">
    <location>
        <begin position="7"/>
        <end position="123"/>
    </location>
</feature>
<dbReference type="InterPro" id="IPR006115">
    <property type="entry name" value="6PGDH_NADP-bd"/>
</dbReference>
<dbReference type="SUPFAM" id="SSF51735">
    <property type="entry name" value="NAD(P)-binding Rossmann-fold domains"/>
    <property type="match status" value="1"/>
</dbReference>
<dbReference type="EMBL" id="JBHUOM010000035">
    <property type="protein sequence ID" value="MFD2937528.1"/>
    <property type="molecule type" value="Genomic_DNA"/>
</dbReference>
<dbReference type="Gene3D" id="1.10.1040.10">
    <property type="entry name" value="N-(1-d-carboxylethyl)-l-norvaline Dehydrogenase, domain 2"/>
    <property type="match status" value="1"/>
</dbReference>
<name>A0ABW6AT86_9BACT</name>
<dbReference type="Pfam" id="PF03446">
    <property type="entry name" value="NAD_binding_2"/>
    <property type="match status" value="1"/>
</dbReference>
<dbReference type="InterPro" id="IPR013328">
    <property type="entry name" value="6PGD_dom2"/>
</dbReference>
<evidence type="ECO:0000313" key="4">
    <source>
        <dbReference type="Proteomes" id="UP001597512"/>
    </source>
</evidence>
<dbReference type="RefSeq" id="WP_381507692.1">
    <property type="nucleotide sequence ID" value="NZ_JBHUOM010000035.1"/>
</dbReference>
<protein>
    <submittedName>
        <fullName evidence="3">DUF1932 domain-containing protein</fullName>
    </submittedName>
</protein>